<proteinExistence type="predicted"/>
<dbReference type="Pfam" id="PF01243">
    <property type="entry name" value="PNPOx_N"/>
    <property type="match status" value="1"/>
</dbReference>
<evidence type="ECO:0000313" key="3">
    <source>
        <dbReference type="EMBL" id="GAA4261592.1"/>
    </source>
</evidence>
<feature type="domain" description="Pyridoxamine 5'-phosphate oxidase N-terminal" evidence="2">
    <location>
        <begin position="14"/>
        <end position="131"/>
    </location>
</feature>
<organism evidence="3 4">
    <name type="scientific">Dactylosporangium darangshiense</name>
    <dbReference type="NCBI Taxonomy" id="579108"/>
    <lineage>
        <taxon>Bacteria</taxon>
        <taxon>Bacillati</taxon>
        <taxon>Actinomycetota</taxon>
        <taxon>Actinomycetes</taxon>
        <taxon>Micromonosporales</taxon>
        <taxon>Micromonosporaceae</taxon>
        <taxon>Dactylosporangium</taxon>
    </lineage>
</organism>
<keyword evidence="4" id="KW-1185">Reference proteome</keyword>
<dbReference type="PANTHER" id="PTHR35176">
    <property type="entry name" value="HEME OXYGENASE HI_0854-RELATED"/>
    <property type="match status" value="1"/>
</dbReference>
<dbReference type="RefSeq" id="WP_345138485.1">
    <property type="nucleotide sequence ID" value="NZ_BAABAT010000046.1"/>
</dbReference>
<reference evidence="4" key="1">
    <citation type="journal article" date="2019" name="Int. J. Syst. Evol. Microbiol.">
        <title>The Global Catalogue of Microorganisms (GCM) 10K type strain sequencing project: providing services to taxonomists for standard genome sequencing and annotation.</title>
        <authorList>
            <consortium name="The Broad Institute Genomics Platform"/>
            <consortium name="The Broad Institute Genome Sequencing Center for Infectious Disease"/>
            <person name="Wu L."/>
            <person name="Ma J."/>
        </authorList>
    </citation>
    <scope>NUCLEOTIDE SEQUENCE [LARGE SCALE GENOMIC DNA]</scope>
    <source>
        <strain evidence="4">JCM 17441</strain>
    </source>
</reference>
<evidence type="ECO:0000256" key="1">
    <source>
        <dbReference type="ARBA" id="ARBA00023002"/>
    </source>
</evidence>
<gene>
    <name evidence="3" type="ORF">GCM10022255_094780</name>
</gene>
<dbReference type="NCBIfam" id="TIGR03618">
    <property type="entry name" value="Rv1155_F420"/>
    <property type="match status" value="1"/>
</dbReference>
<comment type="caution">
    <text evidence="3">The sequence shown here is derived from an EMBL/GenBank/DDBJ whole genome shotgun (WGS) entry which is preliminary data.</text>
</comment>
<evidence type="ECO:0000313" key="4">
    <source>
        <dbReference type="Proteomes" id="UP001500620"/>
    </source>
</evidence>
<dbReference type="InterPro" id="IPR019920">
    <property type="entry name" value="F420-binding_dom_put"/>
</dbReference>
<dbReference type="Gene3D" id="2.30.110.10">
    <property type="entry name" value="Electron Transport, Fmn-binding Protein, Chain A"/>
    <property type="match status" value="1"/>
</dbReference>
<dbReference type="SUPFAM" id="SSF50475">
    <property type="entry name" value="FMN-binding split barrel"/>
    <property type="match status" value="1"/>
</dbReference>
<name>A0ABP8DQH4_9ACTN</name>
<dbReference type="PANTHER" id="PTHR35176:SF1">
    <property type="entry name" value="F420H(2)-DEPENDENT BILIVERDIN REDUCTASE"/>
    <property type="match status" value="1"/>
</dbReference>
<dbReference type="InterPro" id="IPR011576">
    <property type="entry name" value="Pyridox_Oxase_N"/>
</dbReference>
<dbReference type="InterPro" id="IPR052019">
    <property type="entry name" value="F420H2_bilvrd_red/Heme_oxyg"/>
</dbReference>
<dbReference type="Proteomes" id="UP001500620">
    <property type="component" value="Unassembled WGS sequence"/>
</dbReference>
<sequence length="135" mass="14278">MTPRRAAAAPSARAAAFLAESHLGTLTTLRPDGSPHVTAVRFTWDPAAGLARVLTVASSRKVRNVVRSGAGRVALCQVAGLRWITLEGTATVSDDPARVGDGVRSYLGRYQSPPPTPPDRVVIEIAVDRILSLNL</sequence>
<keyword evidence="1" id="KW-0560">Oxidoreductase</keyword>
<evidence type="ECO:0000259" key="2">
    <source>
        <dbReference type="Pfam" id="PF01243"/>
    </source>
</evidence>
<dbReference type="EMBL" id="BAABAT010000046">
    <property type="protein sequence ID" value="GAA4261592.1"/>
    <property type="molecule type" value="Genomic_DNA"/>
</dbReference>
<accession>A0ABP8DQH4</accession>
<dbReference type="InterPro" id="IPR012349">
    <property type="entry name" value="Split_barrel_FMN-bd"/>
</dbReference>
<protein>
    <submittedName>
        <fullName evidence="3">TIGR03618 family F420-dependent PPOX class oxidoreductase</fullName>
    </submittedName>
</protein>